<keyword evidence="1" id="KW-0472">Membrane</keyword>
<feature type="transmembrane region" description="Helical" evidence="1">
    <location>
        <begin position="154"/>
        <end position="174"/>
    </location>
</feature>
<dbReference type="AlphaFoldDB" id="A0A914PXX8"/>
<evidence type="ECO:0000313" key="3">
    <source>
        <dbReference type="WBParaSite" id="PDA_v2.g21272.t1"/>
    </source>
</evidence>
<dbReference type="Proteomes" id="UP000887578">
    <property type="component" value="Unplaced"/>
</dbReference>
<proteinExistence type="predicted"/>
<keyword evidence="1" id="KW-1133">Transmembrane helix</keyword>
<evidence type="ECO:0000256" key="1">
    <source>
        <dbReference type="SAM" id="Phobius"/>
    </source>
</evidence>
<reference evidence="3" key="1">
    <citation type="submission" date="2022-11" db="UniProtKB">
        <authorList>
            <consortium name="WormBaseParasite"/>
        </authorList>
    </citation>
    <scope>IDENTIFICATION</scope>
</reference>
<dbReference type="WBParaSite" id="PDA_v2.g21272.t1">
    <property type="protein sequence ID" value="PDA_v2.g21272.t1"/>
    <property type="gene ID" value="PDA_v2.g21272"/>
</dbReference>
<evidence type="ECO:0000313" key="2">
    <source>
        <dbReference type="Proteomes" id="UP000887578"/>
    </source>
</evidence>
<accession>A0A914PXX8</accession>
<keyword evidence="2" id="KW-1185">Reference proteome</keyword>
<keyword evidence="1" id="KW-0812">Transmembrane</keyword>
<name>A0A914PXX8_9BILA</name>
<organism evidence="2 3">
    <name type="scientific">Panagrolaimus davidi</name>
    <dbReference type="NCBI Taxonomy" id="227884"/>
    <lineage>
        <taxon>Eukaryota</taxon>
        <taxon>Metazoa</taxon>
        <taxon>Ecdysozoa</taxon>
        <taxon>Nematoda</taxon>
        <taxon>Chromadorea</taxon>
        <taxon>Rhabditida</taxon>
        <taxon>Tylenchina</taxon>
        <taxon>Panagrolaimomorpha</taxon>
        <taxon>Panagrolaimoidea</taxon>
        <taxon>Panagrolaimidae</taxon>
        <taxon>Panagrolaimus</taxon>
    </lineage>
</organism>
<protein>
    <submittedName>
        <fullName evidence="3">Uncharacterized protein</fullName>
    </submittedName>
</protein>
<sequence length="175" mass="20485">MKISEEHFDQICPSYKTAIKNFEQKLEECLKNDLKEVETMLEFAENYLMPIKYWKEIFICDTRKNAGAFTFHHSQMCYHFYLDEDNDKYISDGKDFMKAFFHEIFFDDTYIVATCSNRDDCISEEYQRFFDVHPFAKIKTDPTADGTAGSFKTILFLPSLFTIAIAGLIFSVVVS</sequence>